<dbReference type="SUPFAM" id="SSF50475">
    <property type="entry name" value="FMN-binding split barrel"/>
    <property type="match status" value="1"/>
</dbReference>
<evidence type="ECO:0000256" key="2">
    <source>
        <dbReference type="ARBA" id="ARBA00023002"/>
    </source>
</evidence>
<dbReference type="Gene3D" id="2.30.110.10">
    <property type="entry name" value="Electron Transport, Fmn-binding Protein, Chain A"/>
    <property type="match status" value="1"/>
</dbReference>
<organism evidence="4">
    <name type="scientific">marine metagenome</name>
    <dbReference type="NCBI Taxonomy" id="408172"/>
    <lineage>
        <taxon>unclassified sequences</taxon>
        <taxon>metagenomes</taxon>
        <taxon>ecological metagenomes</taxon>
    </lineage>
</organism>
<dbReference type="InterPro" id="IPR002563">
    <property type="entry name" value="Flavin_Rdtase-like_dom"/>
</dbReference>
<dbReference type="GO" id="GO:0042602">
    <property type="term" value="F:riboflavin reductase (NADPH) activity"/>
    <property type="evidence" value="ECO:0007669"/>
    <property type="project" value="TreeGrafter"/>
</dbReference>
<dbReference type="InterPro" id="IPR050268">
    <property type="entry name" value="NADH-dep_flavin_reductase"/>
</dbReference>
<dbReference type="PANTHER" id="PTHR30466">
    <property type="entry name" value="FLAVIN REDUCTASE"/>
    <property type="match status" value="1"/>
</dbReference>
<evidence type="ECO:0000313" key="4">
    <source>
        <dbReference type="EMBL" id="SVA11694.1"/>
    </source>
</evidence>
<evidence type="ECO:0000259" key="3">
    <source>
        <dbReference type="SMART" id="SM00903"/>
    </source>
</evidence>
<feature type="domain" description="Flavin reductase like" evidence="3">
    <location>
        <begin position="10"/>
        <end position="155"/>
    </location>
</feature>
<sequence>MNEKYRQQSLRMLSYGVYILSSVNEGEYCVSTITWVSQASFEPPMISVCIKRNSASYEIVKKRGEFILHLLGDNQKELASTFFKPTIFENEKLNGQEFSLENNLPLLKDIPAYIQCKVVEILENGDHPLFLAEVVDAKINNDSDPLELRKTGWTYGG</sequence>
<accession>A0A381T7H8</accession>
<dbReference type="InterPro" id="IPR012349">
    <property type="entry name" value="Split_barrel_FMN-bd"/>
</dbReference>
<dbReference type="PANTHER" id="PTHR30466:SF11">
    <property type="entry name" value="FLAVIN-DEPENDENT MONOOXYGENASE, REDUCTASE SUBUNIT HSAB"/>
    <property type="match status" value="1"/>
</dbReference>
<reference evidence="4" key="1">
    <citation type="submission" date="2018-05" db="EMBL/GenBank/DDBJ databases">
        <authorList>
            <person name="Lanie J.A."/>
            <person name="Ng W.-L."/>
            <person name="Kazmierczak K.M."/>
            <person name="Andrzejewski T.M."/>
            <person name="Davidsen T.M."/>
            <person name="Wayne K.J."/>
            <person name="Tettelin H."/>
            <person name="Glass J.I."/>
            <person name="Rusch D."/>
            <person name="Podicherti R."/>
            <person name="Tsui H.-C.T."/>
            <person name="Winkler M.E."/>
        </authorList>
    </citation>
    <scope>NUCLEOTIDE SEQUENCE</scope>
</reference>
<dbReference type="SMART" id="SM00903">
    <property type="entry name" value="Flavin_Reduct"/>
    <property type="match status" value="1"/>
</dbReference>
<name>A0A381T7H8_9ZZZZ</name>
<dbReference type="EMBL" id="UINC01004088">
    <property type="protein sequence ID" value="SVA11694.1"/>
    <property type="molecule type" value="Genomic_DNA"/>
</dbReference>
<keyword evidence="2" id="KW-0560">Oxidoreductase</keyword>
<comment type="similarity">
    <text evidence="1">Belongs to the non-flavoprotein flavin reductase family.</text>
</comment>
<dbReference type="AlphaFoldDB" id="A0A381T7H8"/>
<dbReference type="GO" id="GO:0010181">
    <property type="term" value="F:FMN binding"/>
    <property type="evidence" value="ECO:0007669"/>
    <property type="project" value="InterPro"/>
</dbReference>
<dbReference type="Pfam" id="PF01613">
    <property type="entry name" value="Flavin_Reduct"/>
    <property type="match status" value="1"/>
</dbReference>
<evidence type="ECO:0000256" key="1">
    <source>
        <dbReference type="ARBA" id="ARBA00008898"/>
    </source>
</evidence>
<gene>
    <name evidence="4" type="ORF">METZ01_LOCUS64548</name>
</gene>
<proteinExistence type="inferred from homology"/>
<protein>
    <recommendedName>
        <fullName evidence="3">Flavin reductase like domain-containing protein</fullName>
    </recommendedName>
</protein>